<evidence type="ECO:0000256" key="11">
    <source>
        <dbReference type="ARBA" id="ARBA00022737"/>
    </source>
</evidence>
<feature type="binding site" description="axial binding residue" evidence="20">
    <location>
        <position position="235"/>
    </location>
    <ligand>
        <name>heme c</name>
        <dbReference type="ChEBI" id="CHEBI:61717"/>
        <label>2</label>
    </ligand>
    <ligandPart>
        <name>Fe</name>
        <dbReference type="ChEBI" id="CHEBI:18248"/>
    </ligandPart>
</feature>
<dbReference type="KEGG" id="bpdz:BBN53_14700"/>
<evidence type="ECO:0000259" key="23">
    <source>
        <dbReference type="PROSITE" id="PS51007"/>
    </source>
</evidence>
<feature type="binding site" description="axial binding residue" evidence="20">
    <location>
        <position position="149"/>
    </location>
    <ligand>
        <name>heme c</name>
        <dbReference type="ChEBI" id="CHEBI:61717"/>
        <label>1</label>
    </ligand>
    <ligandPart>
        <name>Fe</name>
        <dbReference type="ChEBI" id="CHEBI:18248"/>
    </ligandPart>
</feature>
<evidence type="ECO:0000256" key="20">
    <source>
        <dbReference type="PIRSR" id="PIRSR000006-1"/>
    </source>
</evidence>
<dbReference type="InterPro" id="IPR032858">
    <property type="entry name" value="CcoP_N"/>
</dbReference>
<comment type="cofactor">
    <cofactor evidence="19 21">
        <name>heme c</name>
        <dbReference type="ChEBI" id="CHEBI:61717"/>
    </cofactor>
    <text evidence="19 21">Binds 2 heme C groups per subunit.</text>
</comment>
<accession>A0A0J6BQQ7</accession>
<keyword evidence="5 19" id="KW-1003">Cell membrane</keyword>
<evidence type="ECO:0000256" key="3">
    <source>
        <dbReference type="ARBA" id="ARBA00006113"/>
    </source>
</evidence>
<dbReference type="OrthoDB" id="9811281at2"/>
<dbReference type="AlphaFoldDB" id="A0A0J6BQQ7"/>
<evidence type="ECO:0000256" key="9">
    <source>
        <dbReference type="ARBA" id="ARBA00022692"/>
    </source>
</evidence>
<feature type="binding site" description="axial binding residue" evidence="20">
    <location>
        <position position="188"/>
    </location>
    <ligand>
        <name>heme c</name>
        <dbReference type="ChEBI" id="CHEBI:61717"/>
        <label>2</label>
    </ligand>
    <ligandPart>
        <name>Fe</name>
        <dbReference type="ChEBI" id="CHEBI:18248"/>
    </ligandPart>
</feature>
<evidence type="ECO:0000256" key="22">
    <source>
        <dbReference type="SAM" id="Phobius"/>
    </source>
</evidence>
<reference evidence="24 27" key="2">
    <citation type="submission" date="2016-07" db="EMBL/GenBank/DDBJ databases">
        <title>Complete genome sequences of Bordetella pseudohinzii.</title>
        <authorList>
            <person name="Spilker T."/>
            <person name="Darrah R."/>
            <person name="LiPuma J.J."/>
        </authorList>
    </citation>
    <scope>NUCLEOTIDE SEQUENCE [LARGE SCALE GENOMIC DNA]</scope>
    <source>
        <strain evidence="24 27">HI4681</strain>
    </source>
</reference>
<keyword evidence="7 19" id="KW-0349">Heme</keyword>
<dbReference type="InterPro" id="IPR009056">
    <property type="entry name" value="Cyt_c-like_dom"/>
</dbReference>
<keyword evidence="10 19" id="KW-0479">Metal-binding</keyword>
<dbReference type="Gene3D" id="1.10.760.10">
    <property type="entry name" value="Cytochrome c-like domain"/>
    <property type="match status" value="2"/>
</dbReference>
<evidence type="ECO:0000313" key="27">
    <source>
        <dbReference type="Proteomes" id="UP000092950"/>
    </source>
</evidence>
<comment type="function">
    <text evidence="19">C-type cytochrome. Part of the cbb3-type cytochrome c oxidase complex.</text>
</comment>
<dbReference type="GO" id="GO:0006119">
    <property type="term" value="P:oxidative phosphorylation"/>
    <property type="evidence" value="ECO:0007669"/>
    <property type="project" value="UniProtKB-UniPathway"/>
</dbReference>
<evidence type="ECO:0000256" key="15">
    <source>
        <dbReference type="ARBA" id="ARBA00023002"/>
    </source>
</evidence>
<dbReference type="EMBL" id="CP016440">
    <property type="protein sequence ID" value="ANY17015.1"/>
    <property type="molecule type" value="Genomic_DNA"/>
</dbReference>
<dbReference type="GO" id="GO:0020037">
    <property type="term" value="F:heme binding"/>
    <property type="evidence" value="ECO:0007669"/>
    <property type="project" value="InterPro"/>
</dbReference>
<dbReference type="NCBIfam" id="TIGR00782">
    <property type="entry name" value="ccoP"/>
    <property type="match status" value="1"/>
</dbReference>
<feature type="binding site" description="covalent" evidence="21">
    <location>
        <position position="145"/>
    </location>
    <ligand>
        <name>heme c</name>
        <dbReference type="ChEBI" id="CHEBI:61717"/>
        <label>1</label>
    </ligand>
</feature>
<dbReference type="PANTHER" id="PTHR33751:SF1">
    <property type="entry name" value="CBB3-TYPE CYTOCHROME C OXIDASE SUBUNIT FIXP"/>
    <property type="match status" value="1"/>
</dbReference>
<organism evidence="25 26">
    <name type="scientific">Bordetella pseudohinzii</name>
    <dbReference type="NCBI Taxonomy" id="1331258"/>
    <lineage>
        <taxon>Bacteria</taxon>
        <taxon>Pseudomonadati</taxon>
        <taxon>Pseudomonadota</taxon>
        <taxon>Betaproteobacteria</taxon>
        <taxon>Burkholderiales</taxon>
        <taxon>Alcaligenaceae</taxon>
        <taxon>Bordetella</taxon>
    </lineage>
</organism>
<evidence type="ECO:0000256" key="21">
    <source>
        <dbReference type="PIRSR" id="PIRSR000006-2"/>
    </source>
</evidence>
<evidence type="ECO:0000313" key="25">
    <source>
        <dbReference type="EMBL" id="CUJ12034.1"/>
    </source>
</evidence>
<evidence type="ECO:0000256" key="10">
    <source>
        <dbReference type="ARBA" id="ARBA00022723"/>
    </source>
</evidence>
<feature type="domain" description="Cytochrome c" evidence="23">
    <location>
        <begin position="218"/>
        <end position="299"/>
    </location>
</feature>
<evidence type="ECO:0000256" key="17">
    <source>
        <dbReference type="ARBA" id="ARBA00023065"/>
    </source>
</evidence>
<evidence type="ECO:0000256" key="4">
    <source>
        <dbReference type="ARBA" id="ARBA00022448"/>
    </source>
</evidence>
<comment type="subunit">
    <text evidence="19">Component of the cbb3-type cytochrome c oxidase.</text>
</comment>
<dbReference type="Gene3D" id="6.10.280.130">
    <property type="match status" value="1"/>
</dbReference>
<feature type="binding site" description="covalent" evidence="21">
    <location>
        <position position="231"/>
    </location>
    <ligand>
        <name>heme c</name>
        <dbReference type="ChEBI" id="CHEBI:61717"/>
        <label>2</label>
    </ligand>
</feature>
<keyword evidence="4 19" id="KW-0813">Transport</keyword>
<sequence>MSDFVSGFWGRFITVLALGGIAWCVWLLFSQRRWLNKAPGGAVEDTGHVWDEDLRELNNPVPRWWTWMYLLTCVFALAYLYLFPGLGAYAGALGFSSAGEVRAQQDKLAESVKPLYARFAGMDPAQLAADPGAREIGQRLFLNTCSQCHGSDAKGGPGFPNLTDNDWLHGGSPEAIAQSIRDGRHGMMPAWKGTIDARMAGDIAHYVRSLSGLAADPVRVFRGRREFGNYCVACHGVDARGNPALGAPNLADDIWLYGSSEASITRTILEGRDNRMPAHRELLSPEQIQLLSAWVWNLSRREPRERP</sequence>
<evidence type="ECO:0000256" key="8">
    <source>
        <dbReference type="ARBA" id="ARBA00022660"/>
    </source>
</evidence>
<dbReference type="GO" id="GO:0005886">
    <property type="term" value="C:plasma membrane"/>
    <property type="evidence" value="ECO:0007669"/>
    <property type="project" value="UniProtKB-SubCell"/>
</dbReference>
<keyword evidence="15 19" id="KW-0560">Oxidoreductase</keyword>
<reference evidence="25 26" key="1">
    <citation type="submission" date="2015-09" db="EMBL/GenBank/DDBJ databases">
        <authorList>
            <person name="Jackson K.R."/>
            <person name="Lunt B.L."/>
            <person name="Fisher J.N.B."/>
            <person name="Gardner A.V."/>
            <person name="Bailey M.E."/>
            <person name="Deus L.M."/>
            <person name="Earl A.S."/>
            <person name="Gibby P.D."/>
            <person name="Hartmann K.A."/>
            <person name="Liu J.E."/>
            <person name="Manci A.M."/>
            <person name="Nielsen D.A."/>
            <person name="Solomon M.B."/>
            <person name="Breakwell D.P."/>
            <person name="Burnett S.H."/>
            <person name="Grose J.H."/>
        </authorList>
    </citation>
    <scope>NUCLEOTIDE SEQUENCE [LARGE SCALE GENOMIC DNA]</scope>
    <source>
        <strain evidence="25 26">2789STDY5608636</strain>
    </source>
</reference>
<protein>
    <recommendedName>
        <fullName evidence="19">Cbb3-type cytochrome c oxidase subunit</fullName>
    </recommendedName>
</protein>
<feature type="binding site" description="covalent" evidence="21">
    <location>
        <position position="234"/>
    </location>
    <ligand>
        <name>heme c</name>
        <dbReference type="ChEBI" id="CHEBI:61717"/>
        <label>2</label>
    </ligand>
</feature>
<feature type="domain" description="Cytochrome c" evidence="23">
    <location>
        <begin position="132"/>
        <end position="211"/>
    </location>
</feature>
<comment type="subcellular location">
    <subcellularLocation>
        <location evidence="1 19">Cell inner membrane</location>
    </subcellularLocation>
</comment>
<keyword evidence="17 19" id="KW-0406">Ion transport</keyword>
<evidence type="ECO:0000256" key="6">
    <source>
        <dbReference type="ARBA" id="ARBA00022519"/>
    </source>
</evidence>
<feature type="transmembrane region" description="Helical" evidence="22">
    <location>
        <begin position="12"/>
        <end position="29"/>
    </location>
</feature>
<proteinExistence type="inferred from homology"/>
<feature type="binding site" description="axial binding residue" evidence="20">
    <location>
        <position position="276"/>
    </location>
    <ligand>
        <name>heme c</name>
        <dbReference type="ChEBI" id="CHEBI:61717"/>
        <label>1</label>
    </ligand>
    <ligandPart>
        <name>Fe</name>
        <dbReference type="ChEBI" id="CHEBI:18248"/>
    </ligandPart>
</feature>
<dbReference type="InterPro" id="IPR038414">
    <property type="entry name" value="CcoP_N_sf"/>
</dbReference>
<keyword evidence="8 19" id="KW-0679">Respiratory chain</keyword>
<comment type="pathway">
    <text evidence="2 19">Energy metabolism; oxidative phosphorylation.</text>
</comment>
<feature type="transmembrane region" description="Helical" evidence="22">
    <location>
        <begin position="64"/>
        <end position="83"/>
    </location>
</feature>
<dbReference type="InterPro" id="IPR036909">
    <property type="entry name" value="Cyt_c-like_dom_sf"/>
</dbReference>
<dbReference type="GO" id="GO:0009055">
    <property type="term" value="F:electron transfer activity"/>
    <property type="evidence" value="ECO:0007669"/>
    <property type="project" value="InterPro"/>
</dbReference>
<keyword evidence="18 19" id="KW-0472">Membrane</keyword>
<comment type="similarity">
    <text evidence="3 19">Belongs to the CcoP / FixP family.</text>
</comment>
<evidence type="ECO:0000313" key="24">
    <source>
        <dbReference type="EMBL" id="ANY17015.1"/>
    </source>
</evidence>
<dbReference type="UniPathway" id="UPA00705"/>
<dbReference type="InterPro" id="IPR004678">
    <property type="entry name" value="Cyt_c_oxidase_cbb3_su3"/>
</dbReference>
<dbReference type="InterPro" id="IPR050597">
    <property type="entry name" value="Cytochrome_c_Oxidase_Subunit"/>
</dbReference>
<keyword evidence="12 19" id="KW-0375">Hydrogen ion transport</keyword>
<dbReference type="PIRSF" id="PIRSF000006">
    <property type="entry name" value="Cbb3-Cox_fixP"/>
    <property type="match status" value="1"/>
</dbReference>
<evidence type="ECO:0000256" key="5">
    <source>
        <dbReference type="ARBA" id="ARBA00022475"/>
    </source>
</evidence>
<dbReference type="GO" id="GO:1902600">
    <property type="term" value="P:proton transmembrane transport"/>
    <property type="evidence" value="ECO:0007669"/>
    <property type="project" value="UniProtKB-KW"/>
</dbReference>
<feature type="binding site" description="covalent" evidence="21">
    <location>
        <position position="148"/>
    </location>
    <ligand>
        <name>heme c</name>
        <dbReference type="ChEBI" id="CHEBI:61717"/>
        <label>1</label>
    </ligand>
</feature>
<dbReference type="Proteomes" id="UP000053096">
    <property type="component" value="Unassembled WGS sequence"/>
</dbReference>
<evidence type="ECO:0000256" key="1">
    <source>
        <dbReference type="ARBA" id="ARBA00004533"/>
    </source>
</evidence>
<dbReference type="EMBL" id="CYTV01000016">
    <property type="protein sequence ID" value="CUJ12034.1"/>
    <property type="molecule type" value="Genomic_DNA"/>
</dbReference>
<keyword evidence="14 22" id="KW-1133">Transmembrane helix</keyword>
<accession>A0A0M7HNG2</accession>
<evidence type="ECO:0000256" key="19">
    <source>
        <dbReference type="PIRNR" id="PIRNR000006"/>
    </source>
</evidence>
<keyword evidence="27" id="KW-1185">Reference proteome</keyword>
<keyword evidence="13 19" id="KW-0249">Electron transport</keyword>
<gene>
    <name evidence="25" type="primary">ccoP2</name>
    <name evidence="24" type="ORF">BBN53_14700</name>
    <name evidence="25" type="ORF">ERS370011_03863</name>
</gene>
<evidence type="ECO:0000256" key="14">
    <source>
        <dbReference type="ARBA" id="ARBA00022989"/>
    </source>
</evidence>
<keyword evidence="9 22" id="KW-0812">Transmembrane</keyword>
<dbReference type="GO" id="GO:0016491">
    <property type="term" value="F:oxidoreductase activity"/>
    <property type="evidence" value="ECO:0007669"/>
    <property type="project" value="UniProtKB-KW"/>
</dbReference>
<dbReference type="SUPFAM" id="SSF46626">
    <property type="entry name" value="Cytochrome c"/>
    <property type="match status" value="2"/>
</dbReference>
<dbReference type="Pfam" id="PF13442">
    <property type="entry name" value="Cytochrome_CBB3"/>
    <property type="match status" value="2"/>
</dbReference>
<evidence type="ECO:0000256" key="18">
    <source>
        <dbReference type="ARBA" id="ARBA00023136"/>
    </source>
</evidence>
<evidence type="ECO:0000313" key="26">
    <source>
        <dbReference type="Proteomes" id="UP000053096"/>
    </source>
</evidence>
<dbReference type="Proteomes" id="UP000092950">
    <property type="component" value="Chromosome"/>
</dbReference>
<evidence type="ECO:0000256" key="16">
    <source>
        <dbReference type="ARBA" id="ARBA00023004"/>
    </source>
</evidence>
<dbReference type="Pfam" id="PF14715">
    <property type="entry name" value="FixP_N"/>
    <property type="match status" value="1"/>
</dbReference>
<dbReference type="PROSITE" id="PS51007">
    <property type="entry name" value="CYTC"/>
    <property type="match status" value="2"/>
</dbReference>
<evidence type="ECO:0000256" key="7">
    <source>
        <dbReference type="ARBA" id="ARBA00022617"/>
    </source>
</evidence>
<evidence type="ECO:0000256" key="13">
    <source>
        <dbReference type="ARBA" id="ARBA00022982"/>
    </source>
</evidence>
<evidence type="ECO:0000256" key="12">
    <source>
        <dbReference type="ARBA" id="ARBA00022781"/>
    </source>
</evidence>
<name>A0A0J6BQQ7_9BORD</name>
<keyword evidence="16 19" id="KW-0408">Iron</keyword>
<keyword evidence="11" id="KW-0677">Repeat</keyword>
<evidence type="ECO:0000256" key="2">
    <source>
        <dbReference type="ARBA" id="ARBA00004673"/>
    </source>
</evidence>
<dbReference type="PANTHER" id="PTHR33751">
    <property type="entry name" value="CBB3-TYPE CYTOCHROME C OXIDASE SUBUNIT FIXP"/>
    <property type="match status" value="1"/>
</dbReference>
<dbReference type="GO" id="GO:0046872">
    <property type="term" value="F:metal ion binding"/>
    <property type="evidence" value="ECO:0007669"/>
    <property type="project" value="UniProtKB-KW"/>
</dbReference>
<dbReference type="RefSeq" id="WP_043214682.1">
    <property type="nucleotide sequence ID" value="NZ_CAJGUP010000076.1"/>
</dbReference>
<keyword evidence="6 19" id="KW-0997">Cell inner membrane</keyword>